<dbReference type="PANTHER" id="PTHR23507">
    <property type="entry name" value="ZGC:174356"/>
    <property type="match status" value="1"/>
</dbReference>
<feature type="transmembrane region" description="Helical" evidence="5">
    <location>
        <begin position="108"/>
        <end position="128"/>
    </location>
</feature>
<dbReference type="GO" id="GO:0016020">
    <property type="term" value="C:membrane"/>
    <property type="evidence" value="ECO:0007669"/>
    <property type="project" value="UniProtKB-SubCell"/>
</dbReference>
<reference evidence="7" key="1">
    <citation type="submission" date="2022-11" db="UniProtKB">
        <authorList>
            <consortium name="WormBaseParasite"/>
        </authorList>
    </citation>
    <scope>IDENTIFICATION</scope>
</reference>
<evidence type="ECO:0000256" key="3">
    <source>
        <dbReference type="ARBA" id="ARBA00022989"/>
    </source>
</evidence>
<dbReference type="AlphaFoldDB" id="A0A914X0N0"/>
<sequence length="490" mass="54190">MGRSARFCVGAHAAAAATTVEPLGFFIYGFTNLAFPEHVGFYRRVCTDNYGSNSTVDCSNLTNNRQVELEVQRVTADYTFYRQLSVAIPAIFADLIFGALGDKYGRQVNILIGIIGLIVSEFLLQLVLSSTVAAPLYFFVISGIATGITGYQGFFAVSAKPYLADTIADKKMLTVRLGLFMLVNTVSSFVGSLLGGYLIEVTNYATLLAIEMTGFVAGFFYILVRIKQHPPVNIPIDDPTKNTTTIAGDIWRSLKDGWLTLSRRRKGSRRLLIGCSMLFYVMMEASNTESRGGLISQYVLRDTGPNPLRWNAAGLSNWMGYGFLILAVGNILGTAAKHFWNVRDTTLLLCCIASSCARNVAIGLASETWHMYLSNVLGFFTSFSLPALTSFMSQIVEPNEIGKALALLSISVEILQLVEATVFIRIYKATLTIYPGMLYLLLALCLFLCWLLALWVRHVVKVEQIELSQIRRQPTQQLNVRKENGRDIDA</sequence>
<name>A0A914X0N0_9BILA</name>
<dbReference type="Gene3D" id="1.20.1250.20">
    <property type="entry name" value="MFS general substrate transporter like domains"/>
    <property type="match status" value="1"/>
</dbReference>
<feature type="transmembrane region" description="Helical" evidence="5">
    <location>
        <begin position="205"/>
        <end position="224"/>
    </location>
</feature>
<dbReference type="GO" id="GO:0022857">
    <property type="term" value="F:transmembrane transporter activity"/>
    <property type="evidence" value="ECO:0007669"/>
    <property type="project" value="InterPro"/>
</dbReference>
<evidence type="ECO:0000256" key="1">
    <source>
        <dbReference type="ARBA" id="ARBA00004141"/>
    </source>
</evidence>
<protein>
    <submittedName>
        <fullName evidence="7">Solute carrier family 46 member 3</fullName>
    </submittedName>
</protein>
<feature type="transmembrane region" description="Helical" evidence="5">
    <location>
        <begin position="80"/>
        <end position="101"/>
    </location>
</feature>
<accession>A0A914X0N0</accession>
<keyword evidence="6" id="KW-1185">Reference proteome</keyword>
<feature type="transmembrane region" description="Helical" evidence="5">
    <location>
        <begin position="177"/>
        <end position="199"/>
    </location>
</feature>
<evidence type="ECO:0000313" key="7">
    <source>
        <dbReference type="WBParaSite" id="PSAMB.scaffold5866size17248.g27454.t1"/>
    </source>
</evidence>
<feature type="transmembrane region" description="Helical" evidence="5">
    <location>
        <begin position="372"/>
        <end position="392"/>
    </location>
</feature>
<dbReference type="InterPro" id="IPR036259">
    <property type="entry name" value="MFS_trans_sf"/>
</dbReference>
<evidence type="ECO:0000256" key="5">
    <source>
        <dbReference type="SAM" id="Phobius"/>
    </source>
</evidence>
<dbReference type="SUPFAM" id="SSF103473">
    <property type="entry name" value="MFS general substrate transporter"/>
    <property type="match status" value="1"/>
</dbReference>
<evidence type="ECO:0000313" key="6">
    <source>
        <dbReference type="Proteomes" id="UP000887566"/>
    </source>
</evidence>
<comment type="subcellular location">
    <subcellularLocation>
        <location evidence="1">Membrane</location>
        <topology evidence="1">Multi-pass membrane protein</topology>
    </subcellularLocation>
</comment>
<keyword evidence="3 5" id="KW-1133">Transmembrane helix</keyword>
<dbReference type="Pfam" id="PF07690">
    <property type="entry name" value="MFS_1"/>
    <property type="match status" value="1"/>
</dbReference>
<evidence type="ECO:0000256" key="4">
    <source>
        <dbReference type="ARBA" id="ARBA00023136"/>
    </source>
</evidence>
<proteinExistence type="predicted"/>
<feature type="transmembrane region" description="Helical" evidence="5">
    <location>
        <begin position="318"/>
        <end position="335"/>
    </location>
</feature>
<feature type="transmembrane region" description="Helical" evidence="5">
    <location>
        <begin position="404"/>
        <end position="427"/>
    </location>
</feature>
<dbReference type="Proteomes" id="UP000887566">
    <property type="component" value="Unplaced"/>
</dbReference>
<dbReference type="InterPro" id="IPR011701">
    <property type="entry name" value="MFS"/>
</dbReference>
<evidence type="ECO:0000256" key="2">
    <source>
        <dbReference type="ARBA" id="ARBA00022692"/>
    </source>
</evidence>
<dbReference type="WBParaSite" id="PSAMB.scaffold5866size17248.g27454.t1">
    <property type="protein sequence ID" value="PSAMB.scaffold5866size17248.g27454.t1"/>
    <property type="gene ID" value="PSAMB.scaffold5866size17248.g27454"/>
</dbReference>
<feature type="transmembrane region" description="Helical" evidence="5">
    <location>
        <begin position="433"/>
        <end position="456"/>
    </location>
</feature>
<keyword evidence="2 5" id="KW-0812">Transmembrane</keyword>
<keyword evidence="4 5" id="KW-0472">Membrane</keyword>
<dbReference type="PANTHER" id="PTHR23507:SF11">
    <property type="entry name" value="SOLUTE CARRIER FAMILY RELATED"/>
    <property type="match status" value="1"/>
</dbReference>
<feature type="transmembrane region" description="Helical" evidence="5">
    <location>
        <begin position="134"/>
        <end position="157"/>
    </location>
</feature>
<organism evidence="6 7">
    <name type="scientific">Plectus sambesii</name>
    <dbReference type="NCBI Taxonomy" id="2011161"/>
    <lineage>
        <taxon>Eukaryota</taxon>
        <taxon>Metazoa</taxon>
        <taxon>Ecdysozoa</taxon>
        <taxon>Nematoda</taxon>
        <taxon>Chromadorea</taxon>
        <taxon>Plectida</taxon>
        <taxon>Plectina</taxon>
        <taxon>Plectoidea</taxon>
        <taxon>Plectidae</taxon>
        <taxon>Plectus</taxon>
    </lineage>
</organism>